<dbReference type="InterPro" id="IPR000891">
    <property type="entry name" value="PYR_CT"/>
</dbReference>
<evidence type="ECO:0000256" key="7">
    <source>
        <dbReference type="ARBA" id="ARBA00048263"/>
    </source>
</evidence>
<evidence type="ECO:0000256" key="8">
    <source>
        <dbReference type="NCBIfam" id="TIGR00977"/>
    </source>
</evidence>
<dbReference type="InterPro" id="IPR013709">
    <property type="entry name" value="2-isopropylmalate_synth_dimer"/>
</dbReference>
<accession>A0A518B9D8</accession>
<dbReference type="PANTHER" id="PTHR43538">
    <property type="entry name" value="ALPHA-IPM SYNTHASE/HOMOCITRATE SYNTHASE"/>
    <property type="match status" value="1"/>
</dbReference>
<name>A0A518B9D8_9BACT</name>
<protein>
    <recommendedName>
        <fullName evidence="8">Citramalate synthase</fullName>
        <ecNumber evidence="8">2.3.3.21</ecNumber>
    </recommendedName>
</protein>
<dbReference type="EC" id="2.3.3.21" evidence="8"/>
<gene>
    <name evidence="11" type="primary">leuA_1</name>
    <name evidence="11" type="ORF">Pan216_44370</name>
</gene>
<dbReference type="PROSITE" id="PS50991">
    <property type="entry name" value="PYR_CT"/>
    <property type="match status" value="1"/>
</dbReference>
<dbReference type="CDD" id="cd07941">
    <property type="entry name" value="DRE_TIM_LeuA3"/>
    <property type="match status" value="1"/>
</dbReference>
<dbReference type="UniPathway" id="UPA00047">
    <property type="reaction ID" value="UER00066"/>
</dbReference>
<evidence type="ECO:0000256" key="3">
    <source>
        <dbReference type="ARBA" id="ARBA00022605"/>
    </source>
</evidence>
<evidence type="ECO:0000256" key="1">
    <source>
        <dbReference type="ARBA" id="ARBA00004743"/>
    </source>
</evidence>
<keyword evidence="6" id="KW-0100">Branched-chain amino acid biosynthesis</keyword>
<reference evidence="11 12" key="1">
    <citation type="submission" date="2019-02" db="EMBL/GenBank/DDBJ databases">
        <title>Deep-cultivation of Planctomycetes and their phenomic and genomic characterization uncovers novel biology.</title>
        <authorList>
            <person name="Wiegand S."/>
            <person name="Jogler M."/>
            <person name="Boedeker C."/>
            <person name="Pinto D."/>
            <person name="Vollmers J."/>
            <person name="Rivas-Marin E."/>
            <person name="Kohn T."/>
            <person name="Peeters S.H."/>
            <person name="Heuer A."/>
            <person name="Rast P."/>
            <person name="Oberbeckmann S."/>
            <person name="Bunk B."/>
            <person name="Jeske O."/>
            <person name="Meyerdierks A."/>
            <person name="Storesund J.E."/>
            <person name="Kallscheuer N."/>
            <person name="Luecker S."/>
            <person name="Lage O.M."/>
            <person name="Pohl T."/>
            <person name="Merkel B.J."/>
            <person name="Hornburger P."/>
            <person name="Mueller R.-W."/>
            <person name="Bruemmer F."/>
            <person name="Labrenz M."/>
            <person name="Spormann A.M."/>
            <person name="Op den Camp H."/>
            <person name="Overmann J."/>
            <person name="Amann R."/>
            <person name="Jetten M.S.M."/>
            <person name="Mascher T."/>
            <person name="Medema M.H."/>
            <person name="Devos D.P."/>
            <person name="Kaster A.-K."/>
            <person name="Ovreas L."/>
            <person name="Rohde M."/>
            <person name="Galperin M.Y."/>
            <person name="Jogler C."/>
        </authorList>
    </citation>
    <scope>NUCLEOTIDE SEQUENCE [LARGE SCALE GENOMIC DNA]</scope>
    <source>
        <strain evidence="11 12">Pan216</strain>
    </source>
</reference>
<dbReference type="Gene3D" id="3.30.160.270">
    <property type="match status" value="1"/>
</dbReference>
<keyword evidence="3" id="KW-0028">Amino-acid biosynthesis</keyword>
<comment type="similarity">
    <text evidence="2 9">Belongs to the alpha-IPM synthase/homocitrate synthase family.</text>
</comment>
<evidence type="ECO:0000256" key="5">
    <source>
        <dbReference type="ARBA" id="ARBA00022679"/>
    </source>
</evidence>
<dbReference type="Pfam" id="PF08502">
    <property type="entry name" value="LeuA_dimer"/>
    <property type="match status" value="1"/>
</dbReference>
<evidence type="ECO:0000313" key="12">
    <source>
        <dbReference type="Proteomes" id="UP000317093"/>
    </source>
</evidence>
<dbReference type="InterPro" id="IPR005675">
    <property type="entry name" value="Citramal_synthase"/>
</dbReference>
<comment type="catalytic activity">
    <reaction evidence="7">
        <text>pyruvate + acetyl-CoA + H2O = (3R)-citramalate + CoA + H(+)</text>
        <dbReference type="Rhea" id="RHEA:19045"/>
        <dbReference type="ChEBI" id="CHEBI:15361"/>
        <dbReference type="ChEBI" id="CHEBI:15377"/>
        <dbReference type="ChEBI" id="CHEBI:15378"/>
        <dbReference type="ChEBI" id="CHEBI:30934"/>
        <dbReference type="ChEBI" id="CHEBI:57287"/>
        <dbReference type="ChEBI" id="CHEBI:57288"/>
        <dbReference type="EC" id="2.3.3.21"/>
    </reaction>
</comment>
<evidence type="ECO:0000313" key="11">
    <source>
        <dbReference type="EMBL" id="QDU63557.1"/>
    </source>
</evidence>
<dbReference type="SUPFAM" id="SSF51569">
    <property type="entry name" value="Aldolase"/>
    <property type="match status" value="1"/>
</dbReference>
<dbReference type="InterPro" id="IPR013785">
    <property type="entry name" value="Aldolase_TIM"/>
</dbReference>
<comment type="pathway">
    <text evidence="1">Amino-acid biosynthesis; L-isoleucine biosynthesis; 2-oxobutanoate from pyruvate: step 1/3.</text>
</comment>
<dbReference type="SMART" id="SM00917">
    <property type="entry name" value="LeuA_dimer"/>
    <property type="match status" value="1"/>
</dbReference>
<dbReference type="Proteomes" id="UP000317093">
    <property type="component" value="Chromosome"/>
</dbReference>
<dbReference type="GO" id="GO:0043714">
    <property type="term" value="F:(R)-citramalate synthase activity"/>
    <property type="evidence" value="ECO:0007669"/>
    <property type="project" value="UniProtKB-UniRule"/>
</dbReference>
<keyword evidence="4" id="KW-0412">Isoleucine biosynthesis</keyword>
<dbReference type="Pfam" id="PF22617">
    <property type="entry name" value="HCS_D2"/>
    <property type="match status" value="1"/>
</dbReference>
<dbReference type="GO" id="GO:0003852">
    <property type="term" value="F:2-isopropylmalate synthase activity"/>
    <property type="evidence" value="ECO:0007669"/>
    <property type="project" value="InterPro"/>
</dbReference>
<dbReference type="EMBL" id="CP036279">
    <property type="protein sequence ID" value="QDU63557.1"/>
    <property type="molecule type" value="Genomic_DNA"/>
</dbReference>
<keyword evidence="11" id="KW-0012">Acyltransferase</keyword>
<organism evidence="11 12">
    <name type="scientific">Kolteria novifilia</name>
    <dbReference type="NCBI Taxonomy" id="2527975"/>
    <lineage>
        <taxon>Bacteria</taxon>
        <taxon>Pseudomonadati</taxon>
        <taxon>Planctomycetota</taxon>
        <taxon>Planctomycetia</taxon>
        <taxon>Kolteriales</taxon>
        <taxon>Kolteriaceae</taxon>
        <taxon>Kolteria</taxon>
    </lineage>
</organism>
<dbReference type="GO" id="GO:0009098">
    <property type="term" value="P:L-leucine biosynthetic process"/>
    <property type="evidence" value="ECO:0007669"/>
    <property type="project" value="InterPro"/>
</dbReference>
<dbReference type="SUPFAM" id="SSF110921">
    <property type="entry name" value="2-isopropylmalate synthase LeuA, allosteric (dimerisation) domain"/>
    <property type="match status" value="1"/>
</dbReference>
<dbReference type="OrthoDB" id="9804858at2"/>
<dbReference type="InterPro" id="IPR054691">
    <property type="entry name" value="LeuA/HCS_post-cat"/>
</dbReference>
<dbReference type="InterPro" id="IPR002034">
    <property type="entry name" value="AIPM/Hcit_synth_CS"/>
</dbReference>
<feature type="domain" description="Pyruvate carboxyltransferase" evidence="10">
    <location>
        <begin position="4"/>
        <end position="270"/>
    </location>
</feature>
<keyword evidence="12" id="KW-1185">Reference proteome</keyword>
<dbReference type="Gene3D" id="3.20.20.70">
    <property type="entry name" value="Aldolase class I"/>
    <property type="match status" value="1"/>
</dbReference>
<keyword evidence="5 9" id="KW-0808">Transferase</keyword>
<evidence type="ECO:0000256" key="6">
    <source>
        <dbReference type="ARBA" id="ARBA00023304"/>
    </source>
</evidence>
<dbReference type="KEGG" id="knv:Pan216_44370"/>
<dbReference type="PANTHER" id="PTHR43538:SF1">
    <property type="entry name" value="(R)-CITRAMALATE SYNTHASE"/>
    <property type="match status" value="1"/>
</dbReference>
<dbReference type="GO" id="GO:0009097">
    <property type="term" value="P:isoleucine biosynthetic process"/>
    <property type="evidence" value="ECO:0007669"/>
    <property type="project" value="UniProtKB-UniRule"/>
</dbReference>
<dbReference type="RefSeq" id="WP_145261109.1">
    <property type="nucleotide sequence ID" value="NZ_CP036279.1"/>
</dbReference>
<sequence length="530" mass="58574">MTRISIYDTTLRDGSQGEGVDFSLQDKLLITRRFDELGIDYIEGGYPLSNPKDSAFFNEIRKETLRHAKVCAFGMTRRRGITADQDVGMKSLIESEAPVVTIVGKTWDMHVTDVLRVDLEENLAMIRDSVAYCRSQGREVFYDAEHFFDGLKNNREYALKTIRAAEEAGANVIIACDTNGGSLPEWIAEAMDLARSSVSAPLGIHCHNDSDLATANSLAAVEHGATQIQGTINGIGERCGNTDLCAVVANLGLKMPGFEVLEPESLGKLTEVSRFVYESANMNFRTGQPFVGASAFAHKGGMHVHAMARAANSYEHIEPSLVGNERRFLISELSGQSNVLAFEGGKFELTREQAVKVLNRVQELEHEGYQFEASEASFDLLIRRELGEYKPFFNRISYRVNSETDCHQDEPITEATLKIRVHDQIEHVVAEGDGPVNALDAAIRKALEPSYPILKEMKLVDYKVRVVNARAGTAARVRVTIESSDSHDVWGTVGVHENIIEASWRALVDSVEYKLSKEQQTPVGAEAVSS</sequence>
<dbReference type="PROSITE" id="PS00815">
    <property type="entry name" value="AIPM_HOMOCIT_SYNTH_1"/>
    <property type="match status" value="1"/>
</dbReference>
<evidence type="ECO:0000256" key="4">
    <source>
        <dbReference type="ARBA" id="ARBA00022624"/>
    </source>
</evidence>
<dbReference type="InterPro" id="IPR036230">
    <property type="entry name" value="LeuA_allosteric_dom_sf"/>
</dbReference>
<evidence type="ECO:0000256" key="9">
    <source>
        <dbReference type="RuleBase" id="RU003523"/>
    </source>
</evidence>
<evidence type="ECO:0000259" key="10">
    <source>
        <dbReference type="PROSITE" id="PS50991"/>
    </source>
</evidence>
<dbReference type="Pfam" id="PF00682">
    <property type="entry name" value="HMGL-like"/>
    <property type="match status" value="1"/>
</dbReference>
<dbReference type="NCBIfam" id="TIGR00977">
    <property type="entry name" value="citramal_synth"/>
    <property type="match status" value="1"/>
</dbReference>
<proteinExistence type="inferred from homology"/>
<dbReference type="AlphaFoldDB" id="A0A518B9D8"/>
<dbReference type="Gene3D" id="1.10.238.260">
    <property type="match status" value="1"/>
</dbReference>
<evidence type="ECO:0000256" key="2">
    <source>
        <dbReference type="ARBA" id="ARBA00006154"/>
    </source>
</evidence>